<name>A0A7Y9J4L3_9PSEU</name>
<dbReference type="InterPro" id="IPR036691">
    <property type="entry name" value="Endo/exonu/phosph_ase_sf"/>
</dbReference>
<dbReference type="GO" id="GO:0006506">
    <property type="term" value="P:GPI anchor biosynthetic process"/>
    <property type="evidence" value="ECO:0007669"/>
    <property type="project" value="TreeGrafter"/>
</dbReference>
<reference evidence="2 3" key="1">
    <citation type="submission" date="2020-07" db="EMBL/GenBank/DDBJ databases">
        <title>Sequencing the genomes of 1000 actinobacteria strains.</title>
        <authorList>
            <person name="Klenk H.-P."/>
        </authorList>
    </citation>
    <scope>NUCLEOTIDE SEQUENCE [LARGE SCALE GENOMIC DNA]</scope>
    <source>
        <strain evidence="2 3">DSM 45772</strain>
    </source>
</reference>
<accession>A0A7Y9J4L3</accession>
<proteinExistence type="predicted"/>
<evidence type="ECO:0000313" key="2">
    <source>
        <dbReference type="EMBL" id="NYD35155.1"/>
    </source>
</evidence>
<dbReference type="GO" id="GO:0004519">
    <property type="term" value="F:endonuclease activity"/>
    <property type="evidence" value="ECO:0007669"/>
    <property type="project" value="UniProtKB-KW"/>
</dbReference>
<evidence type="ECO:0000313" key="3">
    <source>
        <dbReference type="Proteomes" id="UP000535890"/>
    </source>
</evidence>
<organism evidence="2 3">
    <name type="scientific">Actinomycetospora corticicola</name>
    <dbReference type="NCBI Taxonomy" id="663602"/>
    <lineage>
        <taxon>Bacteria</taxon>
        <taxon>Bacillati</taxon>
        <taxon>Actinomycetota</taxon>
        <taxon>Actinomycetes</taxon>
        <taxon>Pseudonocardiales</taxon>
        <taxon>Pseudonocardiaceae</taxon>
        <taxon>Actinomycetospora</taxon>
    </lineage>
</organism>
<dbReference type="AlphaFoldDB" id="A0A7Y9J4L3"/>
<dbReference type="Gene3D" id="3.60.10.10">
    <property type="entry name" value="Endonuclease/exonuclease/phosphatase"/>
    <property type="match status" value="1"/>
</dbReference>
<dbReference type="Proteomes" id="UP000535890">
    <property type="component" value="Unassembled WGS sequence"/>
</dbReference>
<gene>
    <name evidence="2" type="ORF">BJ983_001257</name>
</gene>
<dbReference type="GO" id="GO:0004527">
    <property type="term" value="F:exonuclease activity"/>
    <property type="evidence" value="ECO:0007669"/>
    <property type="project" value="UniProtKB-KW"/>
</dbReference>
<protein>
    <submittedName>
        <fullName evidence="2">Endonuclease/exonuclease/phosphatase family metal-dependent hydrolase</fullName>
    </submittedName>
</protein>
<dbReference type="PANTHER" id="PTHR14859:SF1">
    <property type="entry name" value="PGAP2-INTERACTING PROTEIN"/>
    <property type="match status" value="1"/>
</dbReference>
<feature type="domain" description="Endonuclease/exonuclease/phosphatase" evidence="1">
    <location>
        <begin position="4"/>
        <end position="246"/>
    </location>
</feature>
<dbReference type="Pfam" id="PF03372">
    <property type="entry name" value="Exo_endo_phos"/>
    <property type="match status" value="1"/>
</dbReference>
<keyword evidence="3" id="KW-1185">Reference proteome</keyword>
<keyword evidence="2" id="KW-0378">Hydrolase</keyword>
<dbReference type="RefSeq" id="WP_179793030.1">
    <property type="nucleotide sequence ID" value="NZ_BAABHP010000004.1"/>
</dbReference>
<keyword evidence="2" id="KW-0269">Exonuclease</keyword>
<dbReference type="GO" id="GO:0016020">
    <property type="term" value="C:membrane"/>
    <property type="evidence" value="ECO:0007669"/>
    <property type="project" value="GOC"/>
</dbReference>
<dbReference type="PANTHER" id="PTHR14859">
    <property type="entry name" value="CALCOFLUOR WHITE HYPERSENSITIVE PROTEIN PRECURSOR"/>
    <property type="match status" value="1"/>
</dbReference>
<keyword evidence="2" id="KW-0540">Nuclease</keyword>
<comment type="caution">
    <text evidence="2">The sequence shown here is derived from an EMBL/GenBank/DDBJ whole genome shotgun (WGS) entry which is preliminary data.</text>
</comment>
<dbReference type="InterPro" id="IPR051916">
    <property type="entry name" value="GPI-anchor_lipid_remodeler"/>
</dbReference>
<sequence>MRLATFNLLHGRSPADGIVDPDRLVAAVASLDADVLALQEVDRGQERSGRADQTALAAHALGAVEARFVPALVGTPGERWRPAEVGDADAEPTYGVGLVSRLPVARWRRIPLGSSPARLPLLIDARRPALVRDEPRVAVAAELAGDGPVGTVVATHLSFAPGVNVVQLLRLARALRDARPPVVLLGDLNLPGPVPPAVLPGWRSLVRATTFPTDDPRVQLDHVLARDPSGLEVTDAAAVPLSVSDHRALVVDVEAVTARP</sequence>
<dbReference type="SUPFAM" id="SSF56219">
    <property type="entry name" value="DNase I-like"/>
    <property type="match status" value="1"/>
</dbReference>
<dbReference type="InterPro" id="IPR005135">
    <property type="entry name" value="Endo/exonuclease/phosphatase"/>
</dbReference>
<evidence type="ECO:0000259" key="1">
    <source>
        <dbReference type="Pfam" id="PF03372"/>
    </source>
</evidence>
<dbReference type="EMBL" id="JACCBN010000001">
    <property type="protein sequence ID" value="NYD35155.1"/>
    <property type="molecule type" value="Genomic_DNA"/>
</dbReference>
<keyword evidence="2" id="KW-0255">Endonuclease</keyword>